<reference evidence="2 3" key="1">
    <citation type="submission" date="2023-09" db="EMBL/GenBank/DDBJ databases">
        <title>Nesidiocoris tenuis whole genome shotgun sequence.</title>
        <authorList>
            <person name="Shibata T."/>
            <person name="Shimoda M."/>
            <person name="Kobayashi T."/>
            <person name="Uehara T."/>
        </authorList>
    </citation>
    <scope>NUCLEOTIDE SEQUENCE [LARGE SCALE GENOMIC DNA]</scope>
    <source>
        <strain evidence="2 3">Japan</strain>
    </source>
</reference>
<sequence length="144" mass="15980">MSINEDLNEFKNAVRDISHRAVHLESEIDRVRCCEWVRKLSLIPTTDFENAKLRNDYIQLLRIIVRSGALHGIFIDTPPVGNLKPLSEAVGSNIIKNIPHMSPVGPIAPFIAHRSPDGRAYVSIKRIPGNGILCYMAASPDGVE</sequence>
<organism evidence="2 3">
    <name type="scientific">Nesidiocoris tenuis</name>
    <dbReference type="NCBI Taxonomy" id="355587"/>
    <lineage>
        <taxon>Eukaryota</taxon>
        <taxon>Metazoa</taxon>
        <taxon>Ecdysozoa</taxon>
        <taxon>Arthropoda</taxon>
        <taxon>Hexapoda</taxon>
        <taxon>Insecta</taxon>
        <taxon>Pterygota</taxon>
        <taxon>Neoptera</taxon>
        <taxon>Paraneoptera</taxon>
        <taxon>Hemiptera</taxon>
        <taxon>Heteroptera</taxon>
        <taxon>Panheteroptera</taxon>
        <taxon>Cimicomorpha</taxon>
        <taxon>Miridae</taxon>
        <taxon>Dicyphina</taxon>
        <taxon>Nesidiocoris</taxon>
    </lineage>
</organism>
<dbReference type="InterPro" id="IPR027831">
    <property type="entry name" value="DUF4485"/>
</dbReference>
<keyword evidence="3" id="KW-1185">Reference proteome</keyword>
<name>A0ABN7B7Y6_9HEMI</name>
<proteinExistence type="predicted"/>
<dbReference type="Proteomes" id="UP001307889">
    <property type="component" value="Chromosome 11"/>
</dbReference>
<dbReference type="Pfam" id="PF14846">
    <property type="entry name" value="DUF4485"/>
    <property type="match status" value="1"/>
</dbReference>
<accession>A0ABN7B7Y6</accession>
<evidence type="ECO:0000313" key="2">
    <source>
        <dbReference type="EMBL" id="BET00466.1"/>
    </source>
</evidence>
<protein>
    <recommendedName>
        <fullName evidence="1">DUF4485 domain-containing protein</fullName>
    </recommendedName>
</protein>
<feature type="domain" description="DUF4485" evidence="1">
    <location>
        <begin position="8"/>
        <end position="88"/>
    </location>
</feature>
<evidence type="ECO:0000313" key="3">
    <source>
        <dbReference type="Proteomes" id="UP001307889"/>
    </source>
</evidence>
<gene>
    <name evidence="2" type="ORF">NTJ_13282</name>
</gene>
<evidence type="ECO:0000259" key="1">
    <source>
        <dbReference type="Pfam" id="PF14846"/>
    </source>
</evidence>
<dbReference type="EMBL" id="AP028919">
    <property type="protein sequence ID" value="BET00466.1"/>
    <property type="molecule type" value="Genomic_DNA"/>
</dbReference>